<sequence length="73" mass="8564">MEQLTFDFIEEIVPIPDCSFLMDVTGLRTPTEVANEMVREAQVWQENNPGKDVMDVITPEWQEYINHKIKHLC</sequence>
<protein>
    <submittedName>
        <fullName evidence="1">Uncharacterized protein</fullName>
    </submittedName>
</protein>
<dbReference type="AlphaFoldDB" id="A0A6A2GQW0"/>
<comment type="caution">
    <text evidence="1">The sequence shown here is derived from an EMBL/GenBank/DDBJ whole genome shotgun (WGS) entry which is preliminary data.</text>
</comment>
<organism evidence="1 2">
    <name type="scientific">Bacteroides uniformis</name>
    <dbReference type="NCBI Taxonomy" id="820"/>
    <lineage>
        <taxon>Bacteria</taxon>
        <taxon>Pseudomonadati</taxon>
        <taxon>Bacteroidota</taxon>
        <taxon>Bacteroidia</taxon>
        <taxon>Bacteroidales</taxon>
        <taxon>Bacteroidaceae</taxon>
        <taxon>Bacteroides</taxon>
    </lineage>
</organism>
<dbReference type="Proteomes" id="UP000433928">
    <property type="component" value="Unassembled WGS sequence"/>
</dbReference>
<dbReference type="EMBL" id="WCUG01000010">
    <property type="protein sequence ID" value="KAB4168982.1"/>
    <property type="molecule type" value="Genomic_DNA"/>
</dbReference>
<evidence type="ECO:0000313" key="1">
    <source>
        <dbReference type="EMBL" id="KAB4168982.1"/>
    </source>
</evidence>
<dbReference type="RefSeq" id="WP_038610152.1">
    <property type="nucleotide sequence ID" value="NZ_JBBNMO010000014.1"/>
</dbReference>
<name>A0A6A2GQW0_BACUN</name>
<evidence type="ECO:0000313" key="2">
    <source>
        <dbReference type="Proteomes" id="UP000433928"/>
    </source>
</evidence>
<gene>
    <name evidence="1" type="ORF">GAQ59_13095</name>
</gene>
<reference evidence="1 2" key="1">
    <citation type="journal article" date="2019" name="Nat. Med.">
        <title>A library of human gut bacterial isolates paired with longitudinal multiomics data enables mechanistic microbiome research.</title>
        <authorList>
            <person name="Poyet M."/>
            <person name="Groussin M."/>
            <person name="Gibbons S.M."/>
            <person name="Avila-Pacheco J."/>
            <person name="Jiang X."/>
            <person name="Kearney S.M."/>
            <person name="Perrotta A.R."/>
            <person name="Berdy B."/>
            <person name="Zhao S."/>
            <person name="Lieberman T.D."/>
            <person name="Swanson P.K."/>
            <person name="Smith M."/>
            <person name="Roesemann S."/>
            <person name="Alexander J.E."/>
            <person name="Rich S.A."/>
            <person name="Livny J."/>
            <person name="Vlamakis H."/>
            <person name="Clish C."/>
            <person name="Bullock K."/>
            <person name="Deik A."/>
            <person name="Scott J."/>
            <person name="Pierce K.A."/>
            <person name="Xavier R.J."/>
            <person name="Alm E.J."/>
        </authorList>
    </citation>
    <scope>NUCLEOTIDE SEQUENCE [LARGE SCALE GENOMIC DNA]</scope>
    <source>
        <strain evidence="1 2">BIOML-A27</strain>
    </source>
</reference>
<proteinExistence type="predicted"/>
<accession>A0A6A2GQW0</accession>